<evidence type="ECO:0000256" key="5">
    <source>
        <dbReference type="RuleBase" id="RU361157"/>
    </source>
</evidence>
<keyword evidence="5" id="KW-0813">Transport</keyword>
<protein>
    <recommendedName>
        <fullName evidence="5">Transport permease protein</fullName>
    </recommendedName>
</protein>
<comment type="similarity">
    <text evidence="5">Belongs to the ABC-2 integral membrane protein family.</text>
</comment>
<evidence type="ECO:0000256" key="3">
    <source>
        <dbReference type="ARBA" id="ARBA00022989"/>
    </source>
</evidence>
<dbReference type="InterPro" id="IPR047817">
    <property type="entry name" value="ABC2_TM_bact-type"/>
</dbReference>
<reference evidence="7 8" key="1">
    <citation type="journal article" date="2012" name="ISME J.">
        <title>Nitrification expanded: discovery, physiology and genomics of a nitrite-oxidizing bacterium from the phylum Chloroflexi.</title>
        <authorList>
            <person name="Sorokin D.Y."/>
            <person name="Lucker S."/>
            <person name="Vejmelkova D."/>
            <person name="Kostrikina N.A."/>
            <person name="Kleerebezem R."/>
            <person name="Rijpstra W.I."/>
            <person name="Damste J.S."/>
            <person name="Le Paslier D."/>
            <person name="Muyzer G."/>
            <person name="Wagner M."/>
            <person name="van Loosdrecht M.C."/>
            <person name="Daims H."/>
        </authorList>
    </citation>
    <scope>NUCLEOTIDE SEQUENCE [LARGE SCALE GENOMIC DNA]</scope>
    <source>
        <strain evidence="8">none</strain>
    </source>
</reference>
<dbReference type="InterPro" id="IPR051784">
    <property type="entry name" value="Nod_factor_ABC_transporter"/>
</dbReference>
<keyword evidence="8" id="KW-1185">Reference proteome</keyword>
<comment type="subcellular location">
    <subcellularLocation>
        <location evidence="5">Cell membrane</location>
        <topology evidence="5">Multi-pass membrane protein</topology>
    </subcellularLocation>
    <subcellularLocation>
        <location evidence="1">Membrane</location>
        <topology evidence="1">Multi-pass membrane protein</topology>
    </subcellularLocation>
</comment>
<feature type="domain" description="ABC transmembrane type-2" evidence="6">
    <location>
        <begin position="54"/>
        <end position="300"/>
    </location>
</feature>
<feature type="transmembrane region" description="Helical" evidence="5">
    <location>
        <begin position="204"/>
        <end position="223"/>
    </location>
</feature>
<dbReference type="Pfam" id="PF01061">
    <property type="entry name" value="ABC2_membrane"/>
    <property type="match status" value="1"/>
</dbReference>
<dbReference type="GO" id="GO:0043190">
    <property type="term" value="C:ATP-binding cassette (ABC) transporter complex"/>
    <property type="evidence" value="ECO:0007669"/>
    <property type="project" value="InterPro"/>
</dbReference>
<keyword evidence="2 5" id="KW-0812">Transmembrane</keyword>
<keyword evidence="4 5" id="KW-0472">Membrane</keyword>
<evidence type="ECO:0000256" key="1">
    <source>
        <dbReference type="ARBA" id="ARBA00004141"/>
    </source>
</evidence>
<dbReference type="AlphaFoldDB" id="I4EGD8"/>
<proteinExistence type="inferred from homology"/>
<feature type="transmembrane region" description="Helical" evidence="5">
    <location>
        <begin position="55"/>
        <end position="74"/>
    </location>
</feature>
<accession>I4EGD8</accession>
<evidence type="ECO:0000256" key="2">
    <source>
        <dbReference type="ARBA" id="ARBA00022692"/>
    </source>
</evidence>
<dbReference type="GO" id="GO:0140359">
    <property type="term" value="F:ABC-type transporter activity"/>
    <property type="evidence" value="ECO:0007669"/>
    <property type="project" value="InterPro"/>
</dbReference>
<dbReference type="PROSITE" id="PS51012">
    <property type="entry name" value="ABC_TM2"/>
    <property type="match status" value="1"/>
</dbReference>
<dbReference type="PIRSF" id="PIRSF006648">
    <property type="entry name" value="DrrB"/>
    <property type="match status" value="1"/>
</dbReference>
<keyword evidence="3 5" id="KW-1133">Transmembrane helix</keyword>
<feature type="transmembrane region" description="Helical" evidence="5">
    <location>
        <begin position="174"/>
        <end position="192"/>
    </location>
</feature>
<dbReference type="PANTHER" id="PTHR43229:SF2">
    <property type="entry name" value="NODULATION PROTEIN J"/>
    <property type="match status" value="1"/>
</dbReference>
<dbReference type="PANTHER" id="PTHR43229">
    <property type="entry name" value="NODULATION PROTEIN J"/>
    <property type="match status" value="1"/>
</dbReference>
<comment type="caution">
    <text evidence="5">Lacks conserved residue(s) required for the propagation of feature annotation.</text>
</comment>
<organism evidence="7 8">
    <name type="scientific">Nitrolancea hollandica Lb</name>
    <dbReference type="NCBI Taxonomy" id="1129897"/>
    <lineage>
        <taxon>Bacteria</taxon>
        <taxon>Pseudomonadati</taxon>
        <taxon>Thermomicrobiota</taxon>
        <taxon>Thermomicrobia</taxon>
        <taxon>Sphaerobacterales</taxon>
        <taxon>Sphaerobacterineae</taxon>
        <taxon>Sphaerobacteraceae</taxon>
        <taxon>Nitrolancea</taxon>
    </lineage>
</organism>
<dbReference type="EMBL" id="CAGS01000189">
    <property type="protein sequence ID" value="CCF83750.1"/>
    <property type="molecule type" value="Genomic_DNA"/>
</dbReference>
<dbReference type="InterPro" id="IPR000412">
    <property type="entry name" value="ABC_2_transport"/>
</dbReference>
<name>I4EGD8_9BACT</name>
<comment type="caution">
    <text evidence="7">The sequence shown here is derived from an EMBL/GenBank/DDBJ whole genome shotgun (WGS) entry which is preliminary data.</text>
</comment>
<gene>
    <name evidence="7" type="ORF">NITHO_2690019</name>
</gene>
<evidence type="ECO:0000313" key="7">
    <source>
        <dbReference type="EMBL" id="CCF83750.1"/>
    </source>
</evidence>
<sequence>MGAHARTGRPVMAPPVARAERIPPSMPGGDLSAAFSAIYMLWYRDLLRFFRDKSRIIGSLAQPILFLFVFGAGLSPTMGSLGGDKSDLNYLQFIFPGIISMTILFTAIFGAVSIIWDREFGFLKEMLVAPVPRWSLAVGKALGGSTTSMLQGIIMLIFAPVVGVSINLRVVLELIPLMFILAFALSGMGLFIAARMKSMEGFQLIMNFLMFPLFFLSGALFPLNNIPGWLMVLTRINPATYGVDAIRKVALSAGDLPPEVGAKLGASLFGHSLNPWVDGLIVLAFSAVMIMLAMRSFSVQE</sequence>
<dbReference type="PRINTS" id="PR00164">
    <property type="entry name" value="ABC2TRNSPORT"/>
</dbReference>
<feature type="transmembrane region" description="Helical" evidence="5">
    <location>
        <begin position="94"/>
        <end position="116"/>
    </location>
</feature>
<keyword evidence="5" id="KW-1003">Cell membrane</keyword>
<evidence type="ECO:0000259" key="6">
    <source>
        <dbReference type="PROSITE" id="PS51012"/>
    </source>
</evidence>
<dbReference type="InterPro" id="IPR013525">
    <property type="entry name" value="ABC2_TM"/>
</dbReference>
<feature type="transmembrane region" description="Helical" evidence="5">
    <location>
        <begin position="276"/>
        <end position="294"/>
    </location>
</feature>
<dbReference type="Proteomes" id="UP000004221">
    <property type="component" value="Unassembled WGS sequence"/>
</dbReference>
<evidence type="ECO:0000256" key="4">
    <source>
        <dbReference type="ARBA" id="ARBA00023136"/>
    </source>
</evidence>
<evidence type="ECO:0000313" key="8">
    <source>
        <dbReference type="Proteomes" id="UP000004221"/>
    </source>
</evidence>